<evidence type="ECO:0000313" key="3">
    <source>
        <dbReference type="Proteomes" id="UP001153069"/>
    </source>
</evidence>
<proteinExistence type="predicted"/>
<evidence type="ECO:0000313" key="2">
    <source>
        <dbReference type="EMBL" id="CAB9520374.1"/>
    </source>
</evidence>
<dbReference type="AlphaFoldDB" id="A0A9N8EHP8"/>
<dbReference type="EMBL" id="CAICTM010001095">
    <property type="protein sequence ID" value="CAB9520374.1"/>
    <property type="molecule type" value="Genomic_DNA"/>
</dbReference>
<dbReference type="Proteomes" id="UP001153069">
    <property type="component" value="Unassembled WGS sequence"/>
</dbReference>
<accession>A0A9N8EHP8</accession>
<organism evidence="2 3">
    <name type="scientific">Seminavis robusta</name>
    <dbReference type="NCBI Taxonomy" id="568900"/>
    <lineage>
        <taxon>Eukaryota</taxon>
        <taxon>Sar</taxon>
        <taxon>Stramenopiles</taxon>
        <taxon>Ochrophyta</taxon>
        <taxon>Bacillariophyta</taxon>
        <taxon>Bacillariophyceae</taxon>
        <taxon>Bacillariophycidae</taxon>
        <taxon>Naviculales</taxon>
        <taxon>Naviculaceae</taxon>
        <taxon>Seminavis</taxon>
    </lineage>
</organism>
<feature type="region of interest" description="Disordered" evidence="1">
    <location>
        <begin position="177"/>
        <end position="199"/>
    </location>
</feature>
<reference evidence="2" key="1">
    <citation type="submission" date="2020-06" db="EMBL/GenBank/DDBJ databases">
        <authorList>
            <consortium name="Plant Systems Biology data submission"/>
        </authorList>
    </citation>
    <scope>NUCLEOTIDE SEQUENCE</scope>
    <source>
        <strain evidence="2">D6</strain>
    </source>
</reference>
<name>A0A9N8EHP8_9STRA</name>
<keyword evidence="3" id="KW-1185">Reference proteome</keyword>
<gene>
    <name evidence="2" type="ORF">SEMRO_1097_G240910.1</name>
</gene>
<protein>
    <submittedName>
        <fullName evidence="2">Uncharacterized protein</fullName>
    </submittedName>
</protein>
<evidence type="ECO:0000256" key="1">
    <source>
        <dbReference type="SAM" id="MobiDB-lite"/>
    </source>
</evidence>
<comment type="caution">
    <text evidence="2">The sequence shown here is derived from an EMBL/GenBank/DDBJ whole genome shotgun (WGS) entry which is preliminary data.</text>
</comment>
<sequence>MDSFDLDDMAEARAMADEQGYHQRSPSMMIVVPLQEGGDRLFCDDLNASFYEYDFYLHAQEDYDDGLDIPPVAEIRIESPKSIVDQFWGEGDLLLEGAAPKKVHHARTSSRSTCTQTTCCSSVLPIITDLIQSSTTISAARRSCHRRSRNRAMAAQDFHRNILPKLDEALEEYELDGSNSNPLAANERIGAGEPQSAEC</sequence>